<dbReference type="Proteomes" id="UP000051494">
    <property type="component" value="Unassembled WGS sequence"/>
</dbReference>
<proteinExistence type="predicted"/>
<dbReference type="STRING" id="437022.CC99x_00337"/>
<reference evidence="2" key="2">
    <citation type="journal article" date="2016" name="Genome Announc.">
        <title>Draft Genome Sequences of Two Novel Amoeba-Resistant Intranuclear Bacteria, 'Candidatus Berkiella cookevillensis' and 'Candidatus Berkiella aquae'.</title>
        <authorList>
            <person name="Mehari Y.T."/>
            <person name="Arivett B.A."/>
            <person name="Farone A.L."/>
            <person name="Gunderson J.H."/>
            <person name="Farone M.B."/>
        </authorList>
    </citation>
    <scope>NUCLEOTIDE SEQUENCE</scope>
    <source>
        <strain evidence="2">CC99</strain>
    </source>
</reference>
<sequence>MNGIQNPYAIDKLMEETRKIANAYYQNTGKTLPISNELGRFDAQKILELQSLTHPEVGVDFLGTGRFASQKFVVKSRVIFKPQKSGHRMGALSLEGNWDSAILVVYNAEYKPDEIYMTKKDDIIQAIGHTTYNQRNGFSIAKFKALGVLVWDSINGYSFHT</sequence>
<evidence type="ECO:0000313" key="1">
    <source>
        <dbReference type="EMBL" id="KRG20116.1"/>
    </source>
</evidence>
<reference evidence="1" key="1">
    <citation type="submission" date="2015-09" db="EMBL/GenBank/DDBJ databases">
        <title>Draft Genome Sequences of Two Novel Amoeba-resistant Intranuclear Bacteria, Candidatus Berkiella cookevillensis and Candidatus Berkiella aquae.</title>
        <authorList>
            <person name="Mehari Y.T."/>
            <person name="Arivett B.A."/>
            <person name="Farone A.L."/>
            <person name="Gunderson J.H."/>
            <person name="Farone M.B."/>
        </authorList>
    </citation>
    <scope>NUCLEOTIDE SEQUENCE [LARGE SCALE GENOMIC DNA]</scope>
    <source>
        <strain evidence="1">CC99</strain>
    </source>
</reference>
<dbReference type="RefSeq" id="WP_057622980.1">
    <property type="nucleotide sequence ID" value="NZ_LKHV02000001.1"/>
</dbReference>
<evidence type="ECO:0000313" key="3">
    <source>
        <dbReference type="Proteomes" id="UP000051494"/>
    </source>
</evidence>
<reference evidence="2" key="3">
    <citation type="submission" date="2021-06" db="EMBL/GenBank/DDBJ databases">
        <title>Genomic Description and Analysis of Intracellular Bacteria, Candidatus Berkiella cookevillensis and Candidatus Berkiella aquae.</title>
        <authorList>
            <person name="Kidane D.T."/>
            <person name="Mehari Y.T."/>
            <person name="Rice F.C."/>
            <person name="Arivett B.A."/>
            <person name="Farone A.L."/>
            <person name="Berk S.G."/>
            <person name="Farone M.B."/>
        </authorList>
    </citation>
    <scope>NUCLEOTIDE SEQUENCE</scope>
    <source>
        <strain evidence="2">CC99</strain>
    </source>
</reference>
<gene>
    <name evidence="1" type="ORF">CC99x_00337</name>
    <name evidence="2" type="ORF">CC99x_005245</name>
</gene>
<name>A0A0Q9YT55_9GAMM</name>
<dbReference type="EMBL" id="LKHV01000001">
    <property type="protein sequence ID" value="KRG20116.1"/>
    <property type="molecule type" value="Genomic_DNA"/>
</dbReference>
<accession>A0A0Q9YT55</accession>
<comment type="caution">
    <text evidence="1">The sequence shown here is derived from an EMBL/GenBank/DDBJ whole genome shotgun (WGS) entry which is preliminary data.</text>
</comment>
<evidence type="ECO:0000313" key="2">
    <source>
        <dbReference type="EMBL" id="MCS5708306.1"/>
    </source>
</evidence>
<dbReference type="OrthoDB" id="8420327at2"/>
<protein>
    <submittedName>
        <fullName evidence="1">Uncharacterized protein</fullName>
    </submittedName>
</protein>
<dbReference type="EMBL" id="LKHV02000001">
    <property type="protein sequence ID" value="MCS5708306.1"/>
    <property type="molecule type" value="Genomic_DNA"/>
</dbReference>
<organism evidence="1">
    <name type="scientific">Candidatus Berkiella cookevillensis</name>
    <dbReference type="NCBI Taxonomy" id="437022"/>
    <lineage>
        <taxon>Bacteria</taxon>
        <taxon>Pseudomonadati</taxon>
        <taxon>Pseudomonadota</taxon>
        <taxon>Gammaproteobacteria</taxon>
        <taxon>Candidatus Berkiellales</taxon>
        <taxon>Candidatus Berkiellaceae</taxon>
        <taxon>Candidatus Berkiella</taxon>
    </lineage>
</organism>
<dbReference type="AlphaFoldDB" id="A0A0Q9YT55"/>
<keyword evidence="3" id="KW-1185">Reference proteome</keyword>